<evidence type="ECO:0000256" key="1">
    <source>
        <dbReference type="ARBA" id="ARBA00007285"/>
    </source>
</evidence>
<proteinExistence type="inferred from homology"/>
<reference evidence="4" key="1">
    <citation type="journal article" date="2016" name="Sci. Rep.">
        <title>Molecular characterization of firefly nuptial gifts: a multi-omics approach sheds light on postcopulatory sexual selection.</title>
        <authorList>
            <person name="Al-Wathiqui N."/>
            <person name="Fallon T.R."/>
            <person name="South A."/>
            <person name="Weng J.K."/>
            <person name="Lewis S.M."/>
        </authorList>
    </citation>
    <scope>NUCLEOTIDE SEQUENCE</scope>
</reference>
<evidence type="ECO:0000313" key="5">
    <source>
        <dbReference type="EMBL" id="KAB0803282.1"/>
    </source>
</evidence>
<keyword evidence="6" id="KW-1185">Reference proteome</keyword>
<name>A0A1Y1K0K3_PHOPY</name>
<dbReference type="EMBL" id="GEZM01101845">
    <property type="protein sequence ID" value="JAV52256.1"/>
    <property type="molecule type" value="Transcribed_RNA"/>
</dbReference>
<keyword evidence="2" id="KW-0732">Signal</keyword>
<dbReference type="AlphaFoldDB" id="A0A1Y1K0K3"/>
<feature type="domain" description="DUF3456" evidence="3">
    <location>
        <begin position="29"/>
        <end position="173"/>
    </location>
</feature>
<reference evidence="5" key="3">
    <citation type="submission" date="2019-08" db="EMBL/GenBank/DDBJ databases">
        <authorList>
            <consortium name="Photinus pyralis genome working group"/>
            <person name="Fallon T.R."/>
            <person name="Sander Lower S.E."/>
            <person name="Weng J.-K."/>
        </authorList>
    </citation>
    <scope>NUCLEOTIDE SEQUENCE</scope>
    <source>
        <strain evidence="5">1611_PpyrPB1</strain>
        <tissue evidence="5">Whole body</tissue>
    </source>
</reference>
<dbReference type="PANTHER" id="PTHR13341">
    <property type="entry name" value="MIR-INTERACTING SAPOSIN-LIKE PROTEIN"/>
    <property type="match status" value="1"/>
</dbReference>
<dbReference type="EMBL" id="GEZM01101844">
    <property type="protein sequence ID" value="JAV52257.1"/>
    <property type="molecule type" value="Transcribed_RNA"/>
</dbReference>
<accession>A0A1Y1K0K3</accession>
<feature type="signal peptide" evidence="2">
    <location>
        <begin position="1"/>
        <end position="19"/>
    </location>
</feature>
<dbReference type="PANTHER" id="PTHR13341:SF2">
    <property type="entry name" value="PROTEIN SEELE"/>
    <property type="match status" value="1"/>
</dbReference>
<dbReference type="FunCoup" id="A0A1Y1K0K3">
    <property type="interactions" value="1394"/>
</dbReference>
<comment type="similarity">
    <text evidence="1">Belongs to the canopy family.</text>
</comment>
<evidence type="ECO:0000259" key="3">
    <source>
        <dbReference type="Pfam" id="PF11938"/>
    </source>
</evidence>
<dbReference type="OrthoDB" id="192915at2759"/>
<evidence type="ECO:0000313" key="4">
    <source>
        <dbReference type="EMBL" id="JAV52257.1"/>
    </source>
</evidence>
<evidence type="ECO:0000313" key="6">
    <source>
        <dbReference type="Proteomes" id="UP000327044"/>
    </source>
</evidence>
<sequence>MNKIILSFLFLTLILHTESTVHIDVKELQCLICKVAIDELHTLIKQIDPNRKVDVGGYRIDSTGNFQQKTVSEAKSEVHLSELADKACDKIDDYVRATWKDSGKLTLLRLTTSSGSLNSDISSVDIIQDDDLNKSLKYYCDGIINDYEDSIIDHFKNEGDVAYEVCNRESNLCTEFDKGDEKRTVDEL</sequence>
<dbReference type="EMBL" id="VVIM01000001">
    <property type="protein sequence ID" value="KAB0803282.1"/>
    <property type="molecule type" value="Genomic_DNA"/>
</dbReference>
<feature type="chain" id="PRO_5011907222" description="DUF3456 domain-containing protein" evidence="2">
    <location>
        <begin position="20"/>
        <end position="188"/>
    </location>
</feature>
<dbReference type="Pfam" id="PF11938">
    <property type="entry name" value="DUF3456"/>
    <property type="match status" value="1"/>
</dbReference>
<dbReference type="GO" id="GO:0005783">
    <property type="term" value="C:endoplasmic reticulum"/>
    <property type="evidence" value="ECO:0007669"/>
    <property type="project" value="TreeGrafter"/>
</dbReference>
<evidence type="ECO:0000256" key="2">
    <source>
        <dbReference type="SAM" id="SignalP"/>
    </source>
</evidence>
<protein>
    <recommendedName>
        <fullName evidence="3">DUF3456 domain-containing protein</fullName>
    </recommendedName>
</protein>
<dbReference type="InParanoid" id="A0A1Y1K0K3"/>
<reference evidence="5 6" key="2">
    <citation type="journal article" date="2018" name="Elife">
        <title>Firefly genomes illuminate parallel origins of bioluminescence in beetles.</title>
        <authorList>
            <person name="Fallon T.R."/>
            <person name="Lower S.E."/>
            <person name="Chang C.H."/>
            <person name="Bessho-Uehara M."/>
            <person name="Martin G.J."/>
            <person name="Bewick A.J."/>
            <person name="Behringer M."/>
            <person name="Debat H.J."/>
            <person name="Wong I."/>
            <person name="Day J.C."/>
            <person name="Suvorov A."/>
            <person name="Silva C.J."/>
            <person name="Stanger-Hall K.F."/>
            <person name="Hall D.W."/>
            <person name="Schmitz R.J."/>
            <person name="Nelson D.R."/>
            <person name="Lewis S.M."/>
            <person name="Shigenobu S."/>
            <person name="Bybee S.M."/>
            <person name="Larracuente A.M."/>
            <person name="Oba Y."/>
            <person name="Weng J.K."/>
        </authorList>
    </citation>
    <scope>NUCLEOTIDE SEQUENCE [LARGE SCALE GENOMIC DNA]</scope>
    <source>
        <strain evidence="5">1611_PpyrPB1</strain>
        <tissue evidence="5">Whole body</tissue>
    </source>
</reference>
<organism evidence="4">
    <name type="scientific">Photinus pyralis</name>
    <name type="common">Common eastern firefly</name>
    <name type="synonym">Lampyris pyralis</name>
    <dbReference type="NCBI Taxonomy" id="7054"/>
    <lineage>
        <taxon>Eukaryota</taxon>
        <taxon>Metazoa</taxon>
        <taxon>Ecdysozoa</taxon>
        <taxon>Arthropoda</taxon>
        <taxon>Hexapoda</taxon>
        <taxon>Insecta</taxon>
        <taxon>Pterygota</taxon>
        <taxon>Neoptera</taxon>
        <taxon>Endopterygota</taxon>
        <taxon>Coleoptera</taxon>
        <taxon>Polyphaga</taxon>
        <taxon>Elateriformia</taxon>
        <taxon>Elateroidea</taxon>
        <taxon>Lampyridae</taxon>
        <taxon>Lampyrinae</taxon>
        <taxon>Photinus</taxon>
    </lineage>
</organism>
<gene>
    <name evidence="5" type="ORF">PPYR_00252</name>
</gene>
<dbReference type="Gene3D" id="1.10.225.10">
    <property type="entry name" value="Saposin-like"/>
    <property type="match status" value="1"/>
</dbReference>
<dbReference type="Proteomes" id="UP000327044">
    <property type="component" value="Unassembled WGS sequence"/>
</dbReference>
<dbReference type="InterPro" id="IPR021852">
    <property type="entry name" value="DUF3456"/>
</dbReference>
<dbReference type="InterPro" id="IPR042415">
    <property type="entry name" value="CNPY"/>
</dbReference>